<dbReference type="Proteomes" id="UP001470809">
    <property type="component" value="Chromosome"/>
</dbReference>
<evidence type="ECO:0000256" key="2">
    <source>
        <dbReference type="ARBA" id="ARBA00022448"/>
    </source>
</evidence>
<keyword evidence="7" id="KW-0997">Cell inner membrane</keyword>
<keyword evidence="6 7" id="KW-0472">Membrane</keyword>
<evidence type="ECO:0000256" key="5">
    <source>
        <dbReference type="ARBA" id="ARBA00022989"/>
    </source>
</evidence>
<dbReference type="AlphaFoldDB" id="A0AAN0MED5"/>
<dbReference type="GO" id="GO:0005886">
    <property type="term" value="C:plasma membrane"/>
    <property type="evidence" value="ECO:0007669"/>
    <property type="project" value="UniProtKB-SubCell"/>
</dbReference>
<evidence type="ECO:0000313" key="10">
    <source>
        <dbReference type="Proteomes" id="UP001470809"/>
    </source>
</evidence>
<comment type="similarity">
    <text evidence="7">Belongs to the TRAP transporter small permease family.</text>
</comment>
<evidence type="ECO:0000256" key="1">
    <source>
        <dbReference type="ARBA" id="ARBA00004651"/>
    </source>
</evidence>
<keyword evidence="3" id="KW-1003">Cell membrane</keyword>
<feature type="transmembrane region" description="Helical" evidence="7">
    <location>
        <begin position="87"/>
        <end position="109"/>
    </location>
</feature>
<keyword evidence="5 7" id="KW-1133">Transmembrane helix</keyword>
<protein>
    <recommendedName>
        <fullName evidence="7">TRAP transporter small permease protein</fullName>
    </recommendedName>
</protein>
<keyword evidence="4 7" id="KW-0812">Transmembrane</keyword>
<keyword evidence="2 7" id="KW-0813">Transport</keyword>
<dbReference type="Pfam" id="PF04290">
    <property type="entry name" value="DctQ"/>
    <property type="match status" value="1"/>
</dbReference>
<keyword evidence="10" id="KW-1185">Reference proteome</keyword>
<dbReference type="EMBL" id="CP151767">
    <property type="protein sequence ID" value="WZU66461.1"/>
    <property type="molecule type" value="Genomic_DNA"/>
</dbReference>
<sequence length="167" mass="18228">MRINKIVDTATMALVWVGGLLVLGVMLLTIGDIVSRWAFAKGFIGLVDVTQFAVVGFAYLALPRVFWTDANVAIELYDDRLSPRADAALRAFALMLAIGIVALLLRYGWVQAERTLRYGDISQNIGIPMVGFWALILCGLAMSGLICLLRLWQCAATLVSGKRADAH</sequence>
<evidence type="ECO:0000256" key="3">
    <source>
        <dbReference type="ARBA" id="ARBA00022475"/>
    </source>
</evidence>
<name>A0AAN0MED5_9RHOB</name>
<dbReference type="KEGG" id="yrh:AABB31_15550"/>
<evidence type="ECO:0000313" key="9">
    <source>
        <dbReference type="EMBL" id="WZU66461.1"/>
    </source>
</evidence>
<dbReference type="RefSeq" id="WP_342075784.1">
    <property type="nucleotide sequence ID" value="NZ_CP151767.2"/>
</dbReference>
<proteinExistence type="inferred from homology"/>
<feature type="transmembrane region" description="Helical" evidence="7">
    <location>
        <begin position="12"/>
        <end position="31"/>
    </location>
</feature>
<evidence type="ECO:0000256" key="6">
    <source>
        <dbReference type="ARBA" id="ARBA00023136"/>
    </source>
</evidence>
<reference evidence="10" key="1">
    <citation type="submission" date="2024-04" db="EMBL/GenBank/DDBJ databases">
        <title>Phylogenomic analyses of a clade within the roseobacter group suggest taxonomic reassignments of species of the genera Aestuariivita, Citreicella, Loktanella, Nautella, Pelagibaca, Ruegeria, Thalassobius, Thiobacimonas and Tropicibacter, and the proposal o.</title>
        <authorList>
            <person name="Jeon C.O."/>
        </authorList>
    </citation>
    <scope>NUCLEOTIDE SEQUENCE [LARGE SCALE GENOMIC DNA]</scope>
    <source>
        <strain evidence="10">SS1-5</strain>
    </source>
</reference>
<feature type="transmembrane region" description="Helical" evidence="7">
    <location>
        <begin position="43"/>
        <end position="67"/>
    </location>
</feature>
<evidence type="ECO:0000256" key="4">
    <source>
        <dbReference type="ARBA" id="ARBA00022692"/>
    </source>
</evidence>
<dbReference type="GO" id="GO:0022857">
    <property type="term" value="F:transmembrane transporter activity"/>
    <property type="evidence" value="ECO:0007669"/>
    <property type="project" value="UniProtKB-UniRule"/>
</dbReference>
<dbReference type="InterPro" id="IPR055348">
    <property type="entry name" value="DctQ"/>
</dbReference>
<accession>A0AAN0MED5</accession>
<reference evidence="9 10" key="2">
    <citation type="submission" date="2024-08" db="EMBL/GenBank/DDBJ databases">
        <title>Phylogenomic analyses of a clade within the roseobacter group suggest taxonomic reassignments of species of the genera Aestuariivita, Citreicella, Loktanella, Nautella, Pelagibaca, Ruegeria, Thalassobius, Thiobacimonas and Tropicibacter, and the proposal o.</title>
        <authorList>
            <person name="Jeon C.O."/>
        </authorList>
    </citation>
    <scope>NUCLEOTIDE SEQUENCE [LARGE SCALE GENOMIC DNA]</scope>
    <source>
        <strain evidence="9 10">SS1-5</strain>
    </source>
</reference>
<comment type="subunit">
    <text evidence="7">The complex comprises the extracytoplasmic solute receptor protein and the two transmembrane proteins.</text>
</comment>
<comment type="subcellular location">
    <subcellularLocation>
        <location evidence="7">Cell inner membrane</location>
        <topology evidence="7">Multi-pass membrane protein</topology>
    </subcellularLocation>
    <subcellularLocation>
        <location evidence="1">Cell membrane</location>
        <topology evidence="1">Multi-pass membrane protein</topology>
    </subcellularLocation>
</comment>
<comment type="function">
    <text evidence="7">Part of the tripartite ATP-independent periplasmic (TRAP) transport system.</text>
</comment>
<feature type="transmembrane region" description="Helical" evidence="7">
    <location>
        <begin position="130"/>
        <end position="152"/>
    </location>
</feature>
<evidence type="ECO:0000256" key="7">
    <source>
        <dbReference type="RuleBase" id="RU369079"/>
    </source>
</evidence>
<evidence type="ECO:0000259" key="8">
    <source>
        <dbReference type="Pfam" id="PF04290"/>
    </source>
</evidence>
<gene>
    <name evidence="9" type="ORF">AABB31_15550</name>
</gene>
<organism evidence="9 10">
    <name type="scientific">Yoonia rhodophyticola</name>
    <dbReference type="NCBI Taxonomy" id="3137370"/>
    <lineage>
        <taxon>Bacteria</taxon>
        <taxon>Pseudomonadati</taxon>
        <taxon>Pseudomonadota</taxon>
        <taxon>Alphaproteobacteria</taxon>
        <taxon>Rhodobacterales</taxon>
        <taxon>Paracoccaceae</taxon>
        <taxon>Yoonia</taxon>
    </lineage>
</organism>
<feature type="domain" description="Tripartite ATP-independent periplasmic transporters DctQ component" evidence="8">
    <location>
        <begin position="26"/>
        <end position="155"/>
    </location>
</feature>